<dbReference type="PANTHER" id="PTHR34582">
    <property type="entry name" value="UPF0702 TRANSMEMBRANE PROTEIN YCAP"/>
    <property type="match status" value="1"/>
</dbReference>
<dbReference type="Pfam" id="PF04239">
    <property type="entry name" value="DUF421"/>
    <property type="match status" value="1"/>
</dbReference>
<dbReference type="AlphaFoldDB" id="A0A850H9C8"/>
<feature type="transmembrane region" description="Helical" evidence="7">
    <location>
        <begin position="12"/>
        <end position="33"/>
    </location>
</feature>
<dbReference type="GO" id="GO:0005886">
    <property type="term" value="C:plasma membrane"/>
    <property type="evidence" value="ECO:0007669"/>
    <property type="project" value="UniProtKB-SubCell"/>
</dbReference>
<dbReference type="InterPro" id="IPR023090">
    <property type="entry name" value="UPF0702_alpha/beta_dom_sf"/>
</dbReference>
<accession>A0A850H9C8</accession>
<dbReference type="Gene3D" id="3.30.240.20">
    <property type="entry name" value="bsu07140 like domains"/>
    <property type="match status" value="1"/>
</dbReference>
<keyword evidence="10" id="KW-1185">Reference proteome</keyword>
<evidence type="ECO:0000256" key="4">
    <source>
        <dbReference type="ARBA" id="ARBA00022692"/>
    </source>
</evidence>
<evidence type="ECO:0000256" key="2">
    <source>
        <dbReference type="ARBA" id="ARBA00006448"/>
    </source>
</evidence>
<keyword evidence="5 7" id="KW-1133">Transmembrane helix</keyword>
<sequence>MIFELDWLDHLARGIILGSLGILYVVVLVRILGLRSFSKMTSFDFVMTVAMGSLVAGGAQATDWLAFLQVIAGMTGLFIIQFVLARARKASDTVENAIQNEPLLLMRNGEFCPAALEASRVTRADVIAKLREANVMNFSEIRAVVLETTGDVSVMHGDRLQDELIQDVRQKN</sequence>
<protein>
    <submittedName>
        <fullName evidence="9">DUF421 domain-containing protein</fullName>
    </submittedName>
</protein>
<feature type="domain" description="YetF C-terminal" evidence="8">
    <location>
        <begin position="91"/>
        <end position="159"/>
    </location>
</feature>
<dbReference type="PANTHER" id="PTHR34582:SF6">
    <property type="entry name" value="UPF0702 TRANSMEMBRANE PROTEIN YCAP"/>
    <property type="match status" value="1"/>
</dbReference>
<dbReference type="InterPro" id="IPR007353">
    <property type="entry name" value="DUF421"/>
</dbReference>
<keyword evidence="4 7" id="KW-0812">Transmembrane</keyword>
<dbReference type="EMBL" id="JABWGV010000006">
    <property type="protein sequence ID" value="NVD45905.1"/>
    <property type="molecule type" value="Genomic_DNA"/>
</dbReference>
<keyword evidence="3" id="KW-1003">Cell membrane</keyword>
<evidence type="ECO:0000313" key="10">
    <source>
        <dbReference type="Proteomes" id="UP000561438"/>
    </source>
</evidence>
<comment type="similarity">
    <text evidence="2">Belongs to the UPF0702 family.</text>
</comment>
<evidence type="ECO:0000313" key="9">
    <source>
        <dbReference type="EMBL" id="NVD45905.1"/>
    </source>
</evidence>
<dbReference type="Proteomes" id="UP000561438">
    <property type="component" value="Unassembled WGS sequence"/>
</dbReference>
<evidence type="ECO:0000256" key="3">
    <source>
        <dbReference type="ARBA" id="ARBA00022475"/>
    </source>
</evidence>
<comment type="caution">
    <text evidence="9">The sequence shown here is derived from an EMBL/GenBank/DDBJ whole genome shotgun (WGS) entry which is preliminary data.</text>
</comment>
<evidence type="ECO:0000256" key="5">
    <source>
        <dbReference type="ARBA" id="ARBA00022989"/>
    </source>
</evidence>
<evidence type="ECO:0000259" key="8">
    <source>
        <dbReference type="Pfam" id="PF04239"/>
    </source>
</evidence>
<reference evidence="9 10" key="1">
    <citation type="submission" date="2020-06" db="EMBL/GenBank/DDBJ databases">
        <title>Altererythrobacter sp. HHU K3-1.</title>
        <authorList>
            <person name="Zhang D."/>
            <person name="Xue H."/>
        </authorList>
    </citation>
    <scope>NUCLEOTIDE SEQUENCE [LARGE SCALE GENOMIC DNA]</scope>
    <source>
        <strain evidence="9 10">HHU K3-1</strain>
    </source>
</reference>
<organism evidence="9 10">
    <name type="scientific">Qipengyuania atrilutea</name>
    <dbReference type="NCBI Taxonomy" id="2744473"/>
    <lineage>
        <taxon>Bacteria</taxon>
        <taxon>Pseudomonadati</taxon>
        <taxon>Pseudomonadota</taxon>
        <taxon>Alphaproteobacteria</taxon>
        <taxon>Sphingomonadales</taxon>
        <taxon>Erythrobacteraceae</taxon>
        <taxon>Qipengyuania</taxon>
    </lineage>
</organism>
<evidence type="ECO:0000256" key="6">
    <source>
        <dbReference type="ARBA" id="ARBA00023136"/>
    </source>
</evidence>
<evidence type="ECO:0000256" key="7">
    <source>
        <dbReference type="SAM" id="Phobius"/>
    </source>
</evidence>
<gene>
    <name evidence="9" type="ORF">HUV48_12895</name>
</gene>
<dbReference type="RefSeq" id="WP_176268211.1">
    <property type="nucleotide sequence ID" value="NZ_JABWGV010000006.1"/>
</dbReference>
<feature type="transmembrane region" description="Helical" evidence="7">
    <location>
        <begin position="64"/>
        <end position="84"/>
    </location>
</feature>
<name>A0A850H9C8_9SPHN</name>
<comment type="subcellular location">
    <subcellularLocation>
        <location evidence="1">Cell membrane</location>
        <topology evidence="1">Multi-pass membrane protein</topology>
    </subcellularLocation>
</comment>
<evidence type="ECO:0000256" key="1">
    <source>
        <dbReference type="ARBA" id="ARBA00004651"/>
    </source>
</evidence>
<feature type="transmembrane region" description="Helical" evidence="7">
    <location>
        <begin position="40"/>
        <end position="58"/>
    </location>
</feature>
<keyword evidence="6 7" id="KW-0472">Membrane</keyword>
<proteinExistence type="inferred from homology"/>